<evidence type="ECO:0000259" key="5">
    <source>
        <dbReference type="Pfam" id="PF04500"/>
    </source>
</evidence>
<feature type="region of interest" description="Disordered" evidence="4">
    <location>
        <begin position="224"/>
        <end position="311"/>
    </location>
</feature>
<feature type="compositionally biased region" description="Polar residues" evidence="4">
    <location>
        <begin position="262"/>
        <end position="283"/>
    </location>
</feature>
<dbReference type="OrthoDB" id="167578at2759"/>
<keyword evidence="3" id="KW-0862">Zinc</keyword>
<evidence type="ECO:0000256" key="3">
    <source>
        <dbReference type="ARBA" id="ARBA00022833"/>
    </source>
</evidence>
<dbReference type="GO" id="GO:0008270">
    <property type="term" value="F:zinc ion binding"/>
    <property type="evidence" value="ECO:0007669"/>
    <property type="project" value="UniProtKB-KW"/>
</dbReference>
<evidence type="ECO:0000313" key="7">
    <source>
        <dbReference type="Proteomes" id="UP000838756"/>
    </source>
</evidence>
<evidence type="ECO:0000256" key="4">
    <source>
        <dbReference type="SAM" id="MobiDB-lite"/>
    </source>
</evidence>
<dbReference type="AlphaFoldDB" id="A0A8S4SL67"/>
<feature type="domain" description="FLYWCH-type" evidence="5">
    <location>
        <begin position="78"/>
        <end position="137"/>
    </location>
</feature>
<proteinExistence type="predicted"/>
<dbReference type="InterPro" id="IPR007588">
    <property type="entry name" value="Znf_FLYWCH"/>
</dbReference>
<accession>A0A8S4SL67</accession>
<feature type="domain" description="FLYWCH-type" evidence="5">
    <location>
        <begin position="146"/>
        <end position="203"/>
    </location>
</feature>
<keyword evidence="7" id="KW-1185">Reference proteome</keyword>
<organism evidence="6 7">
    <name type="scientific">Pararge aegeria aegeria</name>
    <dbReference type="NCBI Taxonomy" id="348720"/>
    <lineage>
        <taxon>Eukaryota</taxon>
        <taxon>Metazoa</taxon>
        <taxon>Ecdysozoa</taxon>
        <taxon>Arthropoda</taxon>
        <taxon>Hexapoda</taxon>
        <taxon>Insecta</taxon>
        <taxon>Pterygota</taxon>
        <taxon>Neoptera</taxon>
        <taxon>Endopterygota</taxon>
        <taxon>Lepidoptera</taxon>
        <taxon>Glossata</taxon>
        <taxon>Ditrysia</taxon>
        <taxon>Papilionoidea</taxon>
        <taxon>Nymphalidae</taxon>
        <taxon>Satyrinae</taxon>
        <taxon>Satyrini</taxon>
        <taxon>Parargina</taxon>
        <taxon>Pararge</taxon>
    </lineage>
</organism>
<comment type="caution">
    <text evidence="6">The sequence shown here is derived from an EMBL/GenBank/DDBJ whole genome shotgun (WGS) entry which is preliminary data.</text>
</comment>
<feature type="domain" description="FLYWCH-type" evidence="5">
    <location>
        <begin position="9"/>
        <end position="67"/>
    </location>
</feature>
<keyword evidence="1" id="KW-0479">Metal-binding</keyword>
<protein>
    <submittedName>
        <fullName evidence="6">Jg8374 protein</fullName>
    </submittedName>
</protein>
<dbReference type="Proteomes" id="UP000838756">
    <property type="component" value="Unassembled WGS sequence"/>
</dbReference>
<dbReference type="EMBL" id="CAKXAJ010026408">
    <property type="protein sequence ID" value="CAH2267911.1"/>
    <property type="molecule type" value="Genomic_DNA"/>
</dbReference>
<reference evidence="6" key="1">
    <citation type="submission" date="2022-03" db="EMBL/GenBank/DDBJ databases">
        <authorList>
            <person name="Lindestad O."/>
        </authorList>
    </citation>
    <scope>NUCLEOTIDE SEQUENCE</scope>
</reference>
<dbReference type="Pfam" id="PF04500">
    <property type="entry name" value="FLYWCH"/>
    <property type="match status" value="3"/>
</dbReference>
<gene>
    <name evidence="6" type="primary">jg8374</name>
    <name evidence="6" type="ORF">PAEG_LOCUS26392</name>
</gene>
<keyword evidence="2" id="KW-0863">Zinc-finger</keyword>
<evidence type="ECO:0000313" key="6">
    <source>
        <dbReference type="EMBL" id="CAH2267911.1"/>
    </source>
</evidence>
<name>A0A8S4SL67_9NEOP</name>
<evidence type="ECO:0000256" key="2">
    <source>
        <dbReference type="ARBA" id="ARBA00022771"/>
    </source>
</evidence>
<evidence type="ECO:0000256" key="1">
    <source>
        <dbReference type="ARBA" id="ARBA00022723"/>
    </source>
</evidence>
<dbReference type="Gene3D" id="2.20.25.240">
    <property type="match status" value="3"/>
</dbReference>
<sequence length="311" mass="35588">MKYSVAAEFIISRKGKHLLKLGGYTYFAGNVNGCKIRWRCLHQKRKCNAILITIENSIVSSKGNHNHLPTPNIQPPEFIISKKGKHMIKLGGYTYYASRGNSSKMRWRCSIQKRFHCRAALFTCDDVIVSIVSKHNHPPMKHASVFITSQRGKRMIKLRGYTYYASQKNKTKTRWRCSTHRGCRAALFTMENRIISVVANHNHSSENNPTDDATDLRLCQERDDEATTTTSAGSRGARGKNAQYYRDYRARKRAEQEKESLNRNSDPSTTANSFTINVAGSVTSKKRKSAAEYQREYRARKKAKRDNILID</sequence>